<feature type="transmembrane region" description="Helical" evidence="1">
    <location>
        <begin position="250"/>
        <end position="275"/>
    </location>
</feature>
<feature type="transmembrane region" description="Helical" evidence="1">
    <location>
        <begin position="12"/>
        <end position="30"/>
    </location>
</feature>
<feature type="domain" description="TRAP C4-dicarboxylate transport system permease DctM subunit" evidence="2">
    <location>
        <begin position="418"/>
        <end position="597"/>
    </location>
</feature>
<sequence>MYNKLRNFEKIIFDVLSVFLVLFYSYSAVIQPASTQYHRGIYVIITYILIFLLYQSKSKILRVADYVLMLLSIVTVGYWIVNFEAINYRTGAETQLDTWIAVVGVLIGIELARRVVGNVFVIIGTLMLIYGVYGAYMPELFAHAGDTFPALCTSIFYRSDGVFGIMANVLATYVVLFVLFGAFLEKCGAQKFFIDFPLAAVGHKIGGPGKVSVIASGLFGSISGSAIANTVSTGAFTIPMMKKAGFRPHIAGGIEPAASIGGMFMPPIMGAGGFIMAELTGVPYSRIMLVAIFPAVMYFFSVFVMVHYEAKKNNVVGERSGMDAMDILKNEWVYIMPLLVITLFMLTGYSPGYSAILGLATCIFVSFKTKETRIDLTLAIIMAFILGGSLIEMVVRKIAGPETLGTVKTVLSHTNLIVIGVITCGIVHWYRKDSKDDIRAQLKYFVESSRAGTEASLKIGATVGVIGIIIGVLTFSGLVLTFADIVIELAAGKLWLTILLIALASLVLGMGVPVTAAYLITAVVAVPALTHLGVNPIAAHMVVYWLSQDSNITPPVCIAAFAGATIAGANMWRTAFASFKFAKFLYLGPFLFAYVPAFSLNSTPGDIALKFVLIILATWIYAYLLSGIWIKSLKQMSGKAKLQVH</sequence>
<feature type="transmembrane region" description="Helical" evidence="1">
    <location>
        <begin position="119"/>
        <end position="136"/>
    </location>
</feature>
<reference evidence="4" key="2">
    <citation type="submission" date="2019-01" db="EMBL/GenBank/DDBJ databases">
        <title>Genome sequence of Desulfonema ishimotonii strain Tokyo 01.</title>
        <authorList>
            <person name="Fukui M."/>
        </authorList>
    </citation>
    <scope>NUCLEOTIDE SEQUENCE [LARGE SCALE GENOMIC DNA]</scope>
    <source>
        <strain evidence="4">Tokyo 01</strain>
    </source>
</reference>
<dbReference type="Pfam" id="PF06808">
    <property type="entry name" value="DctM"/>
    <property type="match status" value="2"/>
</dbReference>
<dbReference type="PANTHER" id="PTHR43849">
    <property type="entry name" value="BLL3936 PROTEIN"/>
    <property type="match status" value="1"/>
</dbReference>
<name>A0A401G2U2_9BACT</name>
<feature type="transmembrane region" description="Helical" evidence="1">
    <location>
        <begin position="63"/>
        <end position="81"/>
    </location>
</feature>
<protein>
    <submittedName>
        <fullName evidence="3">C4-dicarboxylate ABC transporter permease</fullName>
    </submittedName>
</protein>
<feature type="transmembrane region" description="Helical" evidence="1">
    <location>
        <begin position="163"/>
        <end position="184"/>
    </location>
</feature>
<feature type="transmembrane region" description="Helical" evidence="1">
    <location>
        <begin position="287"/>
        <end position="306"/>
    </location>
</feature>
<reference evidence="4" key="1">
    <citation type="submission" date="2017-11" db="EMBL/GenBank/DDBJ databases">
        <authorList>
            <person name="Watanabe M."/>
            <person name="Kojima H."/>
        </authorList>
    </citation>
    <scope>NUCLEOTIDE SEQUENCE [LARGE SCALE GENOMIC DNA]</scope>
    <source>
        <strain evidence="4">Tokyo 01</strain>
    </source>
</reference>
<evidence type="ECO:0000256" key="1">
    <source>
        <dbReference type="SAM" id="Phobius"/>
    </source>
</evidence>
<feature type="transmembrane region" description="Helical" evidence="1">
    <location>
        <begin position="410"/>
        <end position="430"/>
    </location>
</feature>
<dbReference type="EMBL" id="BEXT01000001">
    <property type="protein sequence ID" value="GBC63544.1"/>
    <property type="molecule type" value="Genomic_DNA"/>
</dbReference>
<evidence type="ECO:0000259" key="2">
    <source>
        <dbReference type="Pfam" id="PF06808"/>
    </source>
</evidence>
<feature type="transmembrane region" description="Helical" evidence="1">
    <location>
        <begin position="584"/>
        <end position="601"/>
    </location>
</feature>
<dbReference type="Proteomes" id="UP000288096">
    <property type="component" value="Unassembled WGS sequence"/>
</dbReference>
<comment type="caution">
    <text evidence="3">The sequence shown here is derived from an EMBL/GenBank/DDBJ whole genome shotgun (WGS) entry which is preliminary data.</text>
</comment>
<keyword evidence="1" id="KW-0472">Membrane</keyword>
<feature type="transmembrane region" description="Helical" evidence="1">
    <location>
        <begin position="494"/>
        <end position="512"/>
    </location>
</feature>
<dbReference type="NCBIfam" id="TIGR02123">
    <property type="entry name" value="TRAP_fused"/>
    <property type="match status" value="1"/>
</dbReference>
<dbReference type="PANTHER" id="PTHR43849:SF2">
    <property type="entry name" value="BLL3936 PROTEIN"/>
    <property type="match status" value="1"/>
</dbReference>
<feature type="transmembrane region" description="Helical" evidence="1">
    <location>
        <begin position="519"/>
        <end position="546"/>
    </location>
</feature>
<keyword evidence="4" id="KW-1185">Reference proteome</keyword>
<feature type="domain" description="TRAP C4-dicarboxylate transport system permease DctM subunit" evidence="2">
    <location>
        <begin position="104"/>
        <end position="387"/>
    </location>
</feature>
<feature type="transmembrane region" description="Helical" evidence="1">
    <location>
        <begin position="376"/>
        <end position="395"/>
    </location>
</feature>
<evidence type="ECO:0000313" key="3">
    <source>
        <dbReference type="EMBL" id="GBC63544.1"/>
    </source>
</evidence>
<feature type="transmembrane region" description="Helical" evidence="1">
    <location>
        <begin position="459"/>
        <end position="482"/>
    </location>
</feature>
<keyword evidence="1" id="KW-0812">Transmembrane</keyword>
<proteinExistence type="predicted"/>
<accession>A0A401G2U2</accession>
<feature type="transmembrane region" description="Helical" evidence="1">
    <location>
        <begin position="36"/>
        <end position="54"/>
    </location>
</feature>
<gene>
    <name evidence="3" type="ORF">DENIS_4542</name>
</gene>
<dbReference type="RefSeq" id="WP_124330599.1">
    <property type="nucleotide sequence ID" value="NZ_BEXT01000001.1"/>
</dbReference>
<feature type="transmembrane region" description="Helical" evidence="1">
    <location>
        <begin position="607"/>
        <end position="630"/>
    </location>
</feature>
<dbReference type="AlphaFoldDB" id="A0A401G2U2"/>
<feature type="transmembrane region" description="Helical" evidence="1">
    <location>
        <begin position="327"/>
        <end position="346"/>
    </location>
</feature>
<dbReference type="OrthoDB" id="9759894at2"/>
<organism evidence="3 4">
    <name type="scientific">Desulfonema ishimotonii</name>
    <dbReference type="NCBI Taxonomy" id="45657"/>
    <lineage>
        <taxon>Bacteria</taxon>
        <taxon>Pseudomonadati</taxon>
        <taxon>Thermodesulfobacteriota</taxon>
        <taxon>Desulfobacteria</taxon>
        <taxon>Desulfobacterales</taxon>
        <taxon>Desulfococcaceae</taxon>
        <taxon>Desulfonema</taxon>
    </lineage>
</organism>
<dbReference type="InterPro" id="IPR010656">
    <property type="entry name" value="DctM"/>
</dbReference>
<dbReference type="InterPro" id="IPR011853">
    <property type="entry name" value="TRAP_DctM-Dct_fused"/>
</dbReference>
<keyword evidence="1" id="KW-1133">Transmembrane helix</keyword>
<evidence type="ECO:0000313" key="4">
    <source>
        <dbReference type="Proteomes" id="UP000288096"/>
    </source>
</evidence>
<feature type="transmembrane region" description="Helical" evidence="1">
    <location>
        <begin position="552"/>
        <end position="572"/>
    </location>
</feature>